<dbReference type="Pfam" id="PF01041">
    <property type="entry name" value="DegT_DnrJ_EryC1"/>
    <property type="match status" value="1"/>
</dbReference>
<dbReference type="InterPro" id="IPR000653">
    <property type="entry name" value="DegT/StrS_aminotransferase"/>
</dbReference>
<dbReference type="RefSeq" id="WP_284331533.1">
    <property type="nucleotide sequence ID" value="NZ_BSOA01000014.1"/>
</dbReference>
<evidence type="ECO:0000256" key="3">
    <source>
        <dbReference type="RuleBase" id="RU004508"/>
    </source>
</evidence>
<dbReference type="CDD" id="cd00616">
    <property type="entry name" value="AHBA_syn"/>
    <property type="match status" value="1"/>
</dbReference>
<dbReference type="NCBIfam" id="NF008687">
    <property type="entry name" value="PRK11706.1"/>
    <property type="match status" value="1"/>
</dbReference>
<evidence type="ECO:0000313" key="4">
    <source>
        <dbReference type="EMBL" id="GLQ88090.1"/>
    </source>
</evidence>
<sequence>MSIPFNRPYLVGKELDYIAQAHANGHLSGDGSFTKRCHALLEQMTGTRKALLTHSCTAALEMAAMLLELAPGDEVIMPSFTFVTTANAFVLRGAVPVFVDIRPDTLNIDENLIEAAITPRTRAICVVHYAGVSCDMNTIMATARRYGLFVVEDAAQGILSTYEGKPLGSFGDLAALSFHETKNVISGEGGALLINNPAMIDRAEIIREKGTNRGKFFRGQVDKYTWVDIGSSFLPSELIAAFLAAQLEQAEYLTRRRIDIWNSYHAWAKSLEEAGLARRPIVPSDCVHNAHMYYLLLDNLEARTHFIESMKAAGIGTVFHYVPLHSSPAGTRFARSFGELPITDATSERLVRLPLWVGIEEHLDQVMRSAQNILASYPTIQHSVLG</sequence>
<proteinExistence type="inferred from homology"/>
<dbReference type="EMBL" id="BSOA01000014">
    <property type="protein sequence ID" value="GLQ88090.1"/>
    <property type="molecule type" value="Genomic_DNA"/>
</dbReference>
<comment type="similarity">
    <text evidence="2 3">Belongs to the DegT/DnrJ/EryC1 family.</text>
</comment>
<dbReference type="NCBIfam" id="TIGR02379">
    <property type="entry name" value="ECA_wecE"/>
    <property type="match status" value="1"/>
</dbReference>
<dbReference type="Gene3D" id="3.40.640.10">
    <property type="entry name" value="Type I PLP-dependent aspartate aminotransferase-like (Major domain)"/>
    <property type="match status" value="1"/>
</dbReference>
<keyword evidence="5" id="KW-1185">Reference proteome</keyword>
<keyword evidence="1 3" id="KW-0663">Pyridoxal phosphate</keyword>
<protein>
    <submittedName>
        <fullName evidence="4">dTDP-4-amino-4,6-dideoxy-D-glucose transaminase</fullName>
    </submittedName>
</protein>
<dbReference type="InterPro" id="IPR012749">
    <property type="entry name" value="WecE-like"/>
</dbReference>
<dbReference type="InterPro" id="IPR015421">
    <property type="entry name" value="PyrdxlP-dep_Trfase_major"/>
</dbReference>
<dbReference type="PIRSF" id="PIRSF000390">
    <property type="entry name" value="PLP_StrS"/>
    <property type="match status" value="1"/>
</dbReference>
<dbReference type="InterPro" id="IPR015424">
    <property type="entry name" value="PyrdxlP-dep_Trfase"/>
</dbReference>
<name>A0ABQ5X8U9_9GAMM</name>
<dbReference type="PANTHER" id="PTHR30244">
    <property type="entry name" value="TRANSAMINASE"/>
    <property type="match status" value="1"/>
</dbReference>
<reference evidence="5" key="1">
    <citation type="journal article" date="2019" name="Int. J. Syst. Evol. Microbiol.">
        <title>The Global Catalogue of Microorganisms (GCM) 10K type strain sequencing project: providing services to taxonomists for standard genome sequencing and annotation.</title>
        <authorList>
            <consortium name="The Broad Institute Genomics Platform"/>
            <consortium name="The Broad Institute Genome Sequencing Center for Infectious Disease"/>
            <person name="Wu L."/>
            <person name="Ma J."/>
        </authorList>
    </citation>
    <scope>NUCLEOTIDE SEQUENCE [LARGE SCALE GENOMIC DNA]</scope>
    <source>
        <strain evidence="5">NBRC 111981</strain>
    </source>
</reference>
<organism evidence="4 5">
    <name type="scientific">Dyella flagellata</name>
    <dbReference type="NCBI Taxonomy" id="1867833"/>
    <lineage>
        <taxon>Bacteria</taxon>
        <taxon>Pseudomonadati</taxon>
        <taxon>Pseudomonadota</taxon>
        <taxon>Gammaproteobacteria</taxon>
        <taxon>Lysobacterales</taxon>
        <taxon>Rhodanobacteraceae</taxon>
        <taxon>Dyella</taxon>
    </lineage>
</organism>
<gene>
    <name evidence="4" type="ORF">GCM10007898_16590</name>
</gene>
<dbReference type="PANTHER" id="PTHR30244:SF34">
    <property type="entry name" value="DTDP-4-AMINO-4,6-DIDEOXYGALACTOSE TRANSAMINASE"/>
    <property type="match status" value="1"/>
</dbReference>
<evidence type="ECO:0000256" key="1">
    <source>
        <dbReference type="ARBA" id="ARBA00022898"/>
    </source>
</evidence>
<dbReference type="SUPFAM" id="SSF53383">
    <property type="entry name" value="PLP-dependent transferases"/>
    <property type="match status" value="1"/>
</dbReference>
<evidence type="ECO:0000256" key="2">
    <source>
        <dbReference type="ARBA" id="ARBA00037999"/>
    </source>
</evidence>
<comment type="caution">
    <text evidence="4">The sequence shown here is derived from an EMBL/GenBank/DDBJ whole genome shotgun (WGS) entry which is preliminary data.</text>
</comment>
<evidence type="ECO:0000313" key="5">
    <source>
        <dbReference type="Proteomes" id="UP001156627"/>
    </source>
</evidence>
<accession>A0ABQ5X8U9</accession>
<dbReference type="Proteomes" id="UP001156627">
    <property type="component" value="Unassembled WGS sequence"/>
</dbReference>